<organism evidence="7 8">
    <name type="scientific">Salinicoccus sediminis</name>
    <dbReference type="NCBI Taxonomy" id="1432562"/>
    <lineage>
        <taxon>Bacteria</taxon>
        <taxon>Bacillati</taxon>
        <taxon>Bacillota</taxon>
        <taxon>Bacilli</taxon>
        <taxon>Bacillales</taxon>
        <taxon>Staphylococcaceae</taxon>
        <taxon>Salinicoccus</taxon>
    </lineage>
</organism>
<dbReference type="InterPro" id="IPR036249">
    <property type="entry name" value="Thioredoxin-like_sf"/>
</dbReference>
<keyword evidence="8" id="KW-1185">Reference proteome</keyword>
<feature type="transmembrane region" description="Helical" evidence="5">
    <location>
        <begin position="6"/>
        <end position="24"/>
    </location>
</feature>
<sequence>MGNKVFYGIIALVVVIFAGVFIFMSSGSDDPESLSESGYYPYTDKEPGELEGSTIDKLDNEDYHHNKTPDEVKESVGSGEGEFVYFWSPTCVHCEAATPFLMDAFNSEDQDITQLNVLEYQQAWQDYQIEATPTLIYFEDGEEVDRFTGNPGNSEDYVSFINAMTGEE</sequence>
<gene>
    <name evidence="7" type="ORF">WN59_03480</name>
</gene>
<dbReference type="RefSeq" id="WP_046512595.1">
    <property type="nucleotide sequence ID" value="NZ_LAYZ01000001.1"/>
</dbReference>
<accession>A0A0M2SNU3</accession>
<feature type="region of interest" description="Disordered" evidence="4">
    <location>
        <begin position="28"/>
        <end position="52"/>
    </location>
</feature>
<dbReference type="Proteomes" id="UP000034287">
    <property type="component" value="Unassembled WGS sequence"/>
</dbReference>
<feature type="compositionally biased region" description="Basic and acidic residues" evidence="4">
    <location>
        <begin position="43"/>
        <end position="52"/>
    </location>
</feature>
<dbReference type="SUPFAM" id="SSF52833">
    <property type="entry name" value="Thioredoxin-like"/>
    <property type="match status" value="1"/>
</dbReference>
<comment type="caution">
    <text evidence="7">The sequence shown here is derived from an EMBL/GenBank/DDBJ whole genome shotgun (WGS) entry which is preliminary data.</text>
</comment>
<reference evidence="7 8" key="1">
    <citation type="submission" date="2015-04" db="EMBL/GenBank/DDBJ databases">
        <title>Taxonomic description and genome sequence of Salinicoccus sediminis sp. nov., a novel hyper halotolerant bacterium isolated from marine sediment.</title>
        <authorList>
            <person name="Mathan Kumar R."/>
            <person name="Kaur G."/>
            <person name="Kumar N."/>
            <person name="Kumar A."/>
            <person name="Singh N.K."/>
            <person name="Kaur N."/>
            <person name="Mayilraj S."/>
        </authorList>
    </citation>
    <scope>NUCLEOTIDE SEQUENCE [LARGE SCALE GENOMIC DNA]</scope>
    <source>
        <strain evidence="7 8">SV-16</strain>
    </source>
</reference>
<keyword evidence="5" id="KW-0812">Transmembrane</keyword>
<dbReference type="CDD" id="cd02947">
    <property type="entry name" value="TRX_family"/>
    <property type="match status" value="1"/>
</dbReference>
<dbReference type="PATRIC" id="fig|1432562.3.peg.704"/>
<name>A0A0M2SNU3_9STAP</name>
<dbReference type="GO" id="GO:0005829">
    <property type="term" value="C:cytosol"/>
    <property type="evidence" value="ECO:0007669"/>
    <property type="project" value="TreeGrafter"/>
</dbReference>
<dbReference type="AlphaFoldDB" id="A0A0M2SNU3"/>
<dbReference type="PANTHER" id="PTHR45663:SF11">
    <property type="entry name" value="GEO12009P1"/>
    <property type="match status" value="1"/>
</dbReference>
<feature type="domain" description="Thioredoxin" evidence="6">
    <location>
        <begin position="49"/>
        <end position="166"/>
    </location>
</feature>
<evidence type="ECO:0000313" key="7">
    <source>
        <dbReference type="EMBL" id="KKK35878.1"/>
    </source>
</evidence>
<keyword evidence="5" id="KW-0472">Membrane</keyword>
<dbReference type="Gene3D" id="3.40.30.10">
    <property type="entry name" value="Glutaredoxin"/>
    <property type="match status" value="1"/>
</dbReference>
<protein>
    <recommendedName>
        <fullName evidence="6">Thioredoxin domain-containing protein</fullName>
    </recommendedName>
</protein>
<keyword evidence="3" id="KW-0676">Redox-active center</keyword>
<comment type="similarity">
    <text evidence="1">Belongs to the thioredoxin family.</text>
</comment>
<dbReference type="Pfam" id="PF00085">
    <property type="entry name" value="Thioredoxin"/>
    <property type="match status" value="1"/>
</dbReference>
<dbReference type="GO" id="GO:0015035">
    <property type="term" value="F:protein-disulfide reductase activity"/>
    <property type="evidence" value="ECO:0007669"/>
    <property type="project" value="TreeGrafter"/>
</dbReference>
<evidence type="ECO:0000256" key="3">
    <source>
        <dbReference type="ARBA" id="ARBA00023284"/>
    </source>
</evidence>
<evidence type="ECO:0000256" key="1">
    <source>
        <dbReference type="ARBA" id="ARBA00008987"/>
    </source>
</evidence>
<evidence type="ECO:0000313" key="8">
    <source>
        <dbReference type="Proteomes" id="UP000034287"/>
    </source>
</evidence>
<evidence type="ECO:0000259" key="6">
    <source>
        <dbReference type="PROSITE" id="PS51352"/>
    </source>
</evidence>
<evidence type="ECO:0000256" key="2">
    <source>
        <dbReference type="ARBA" id="ARBA00023157"/>
    </source>
</evidence>
<dbReference type="OrthoDB" id="32134at2"/>
<dbReference type="GO" id="GO:0045454">
    <property type="term" value="P:cell redox homeostasis"/>
    <property type="evidence" value="ECO:0007669"/>
    <property type="project" value="TreeGrafter"/>
</dbReference>
<dbReference type="EMBL" id="LAYZ01000001">
    <property type="protein sequence ID" value="KKK35878.1"/>
    <property type="molecule type" value="Genomic_DNA"/>
</dbReference>
<dbReference type="STRING" id="1432562.WN59_03480"/>
<evidence type="ECO:0000256" key="5">
    <source>
        <dbReference type="SAM" id="Phobius"/>
    </source>
</evidence>
<dbReference type="PROSITE" id="PS51352">
    <property type="entry name" value="THIOREDOXIN_2"/>
    <property type="match status" value="1"/>
</dbReference>
<keyword evidence="2" id="KW-1015">Disulfide bond</keyword>
<dbReference type="InterPro" id="IPR013766">
    <property type="entry name" value="Thioredoxin_domain"/>
</dbReference>
<proteinExistence type="inferred from homology"/>
<keyword evidence="5" id="KW-1133">Transmembrane helix</keyword>
<evidence type="ECO:0000256" key="4">
    <source>
        <dbReference type="SAM" id="MobiDB-lite"/>
    </source>
</evidence>
<dbReference type="PANTHER" id="PTHR45663">
    <property type="entry name" value="GEO12009P1"/>
    <property type="match status" value="1"/>
</dbReference>